<name>A0A3P6F1D9_BRAOL</name>
<reference evidence="1" key="1">
    <citation type="submission" date="2018-11" db="EMBL/GenBank/DDBJ databases">
        <authorList>
            <consortium name="Genoscope - CEA"/>
            <person name="William W."/>
        </authorList>
    </citation>
    <scope>NUCLEOTIDE SEQUENCE</scope>
</reference>
<protein>
    <submittedName>
        <fullName evidence="1">Uncharacterized protein</fullName>
    </submittedName>
</protein>
<organism evidence="1">
    <name type="scientific">Brassica oleracea</name>
    <name type="common">Wild cabbage</name>
    <dbReference type="NCBI Taxonomy" id="3712"/>
    <lineage>
        <taxon>Eukaryota</taxon>
        <taxon>Viridiplantae</taxon>
        <taxon>Streptophyta</taxon>
        <taxon>Embryophyta</taxon>
        <taxon>Tracheophyta</taxon>
        <taxon>Spermatophyta</taxon>
        <taxon>Magnoliopsida</taxon>
        <taxon>eudicotyledons</taxon>
        <taxon>Gunneridae</taxon>
        <taxon>Pentapetalae</taxon>
        <taxon>rosids</taxon>
        <taxon>malvids</taxon>
        <taxon>Brassicales</taxon>
        <taxon>Brassicaceae</taxon>
        <taxon>Brassiceae</taxon>
        <taxon>Brassica</taxon>
    </lineage>
</organism>
<dbReference type="EMBL" id="LR031876">
    <property type="protein sequence ID" value="VDD37169.1"/>
    <property type="molecule type" value="Genomic_DNA"/>
</dbReference>
<proteinExistence type="predicted"/>
<gene>
    <name evidence="1" type="ORF">BOLC7T42729H</name>
</gene>
<dbReference type="AlphaFoldDB" id="A0A3P6F1D9"/>
<sequence>MDSFLATAALSSAMICYTPNAEEDAEIAGVQRMMMIKMLVVMTMMGLSDTIDRDEK</sequence>
<accession>A0A3P6F1D9</accession>
<evidence type="ECO:0000313" key="1">
    <source>
        <dbReference type="EMBL" id="VDD37169.1"/>
    </source>
</evidence>